<dbReference type="PANTHER" id="PTHR10638">
    <property type="entry name" value="COPPER AMINE OXIDASE"/>
    <property type="match status" value="1"/>
</dbReference>
<dbReference type="InterPro" id="IPR015800">
    <property type="entry name" value="Cu_amine_oxidase_N2"/>
</dbReference>
<keyword evidence="2 8" id="KW-0479">Metal-binding</keyword>
<dbReference type="Pfam" id="PF02727">
    <property type="entry name" value="Cu_amine_oxidN2"/>
    <property type="match status" value="1"/>
</dbReference>
<accession>A0AAN9AMR8</accession>
<dbReference type="PROSITE" id="PS01164">
    <property type="entry name" value="COPPER_AMINE_OXID_1"/>
    <property type="match status" value="1"/>
</dbReference>
<evidence type="ECO:0000313" key="15">
    <source>
        <dbReference type="Proteomes" id="UP001374579"/>
    </source>
</evidence>
<feature type="domain" description="Copper amine oxidase catalytic" evidence="11">
    <location>
        <begin position="371"/>
        <end position="778"/>
    </location>
</feature>
<evidence type="ECO:0000259" key="13">
    <source>
        <dbReference type="Pfam" id="PF09248"/>
    </source>
</evidence>
<feature type="active site" description="Schiff-base intermediate with substrate; via topaquinone" evidence="6">
    <location>
        <position position="531"/>
    </location>
</feature>
<gene>
    <name evidence="14" type="ORF">V1264_024961</name>
</gene>
<comment type="PTM">
    <text evidence="7 8">Topaquinone (TPQ) is generated by copper-dependent autoxidation of a specific tyrosyl residue.</text>
</comment>
<dbReference type="Proteomes" id="UP001374579">
    <property type="component" value="Unassembled WGS sequence"/>
</dbReference>
<dbReference type="EC" id="1.4.3.-" evidence="8"/>
<evidence type="ECO:0000256" key="2">
    <source>
        <dbReference type="ARBA" id="ARBA00022723"/>
    </source>
</evidence>
<evidence type="ECO:0000313" key="14">
    <source>
        <dbReference type="EMBL" id="KAK7089757.1"/>
    </source>
</evidence>
<dbReference type="PROSITE" id="PS01165">
    <property type="entry name" value="COPPER_AMINE_OXID_2"/>
    <property type="match status" value="1"/>
</dbReference>
<protein>
    <recommendedName>
        <fullName evidence="8">Amine oxidase</fullName>
        <ecNumber evidence="8">1.4.3.-</ecNumber>
    </recommendedName>
</protein>
<evidence type="ECO:0000256" key="8">
    <source>
        <dbReference type="RuleBase" id="RU000672"/>
    </source>
</evidence>
<feature type="modified residue" description="2',4',5'-topaquinone" evidence="7">
    <location>
        <position position="531"/>
    </location>
</feature>
<feature type="domain" description="Copper amine oxidase N2-terminal" evidence="12">
    <location>
        <begin position="117"/>
        <end position="197"/>
    </location>
</feature>
<dbReference type="Gene3D" id="3.10.450.40">
    <property type="match status" value="2"/>
</dbReference>
<dbReference type="EMBL" id="JBAMIC010000614">
    <property type="protein sequence ID" value="KAK7089757.1"/>
    <property type="molecule type" value="Genomic_DNA"/>
</dbReference>
<sequence>MVGEMIPRLFLCPPRHRQRPSSSRHPPSCEYHTTMDDAEKYRRSIGFWRCSTMVMGIACVGLAVAFIATVVIKNKELEESAGSALPCPSQDGGLLTSGDPSEPSPFHDLTIAEYRRLHEFLAKQTDINLAPADTAAVNTSNIFIVDLLIPAKQQVLSFLDNQGTQPAREARVMVFRGDKPTPVVEEYKVGPLNDPAYATLIQNPQRRNPVQFTVRPVGALEFGTVHKNIMSLVDQEVGDILQASYGGTLTECGDTCLTYYPTPVGSGLTGDIDTRTIWFWGNYPAEYYSLYPLDFGVCVDLTSSDFSQWRVTKVWYSGTIYDSLQDLKTRYHSDPATSKTRVDYVHNSKKLKTTQSLRGDPAPETPKRPPVQVEPDGKRYSIQHRHVTYMHWDFDIRLSALTGPQAYDIRYHGDRIAYELGLSEIAVFYSGDNPVQRVTDFIDSGALIGTHSKSLIPGADCPEGATFLNVSFLGEGMGEPTTLERATCVFEQNTGIPLRRHLSYSREQGAFYGGMADSVLVVRSILTIVNYDYIMDFVFHQSGAIEMRAVSTGYILSTFYRPEEAPYGFRLDEHINGNVHHHMFHFKADLDIGGTSNRYETLDISEEEVQLRQISPTATYRQTKFDRNPRVTETDAVYKFNFDTPKYHIVHNEQKKTQYDVPRAFRIHIDGMSKQLLTQGMDNERTIPWARQQLAVTVHSDHELVSSSPYAMFDSRDPVTNFTNFISDQSIVDKDLVFWVTMGVHHIPHTEDLPVTPTVGGHLSFFLLPYNYFPECPSVSSRDNIRVEYVTPNTPADGLKVERNGNKENGACGALTLEQLVRQRPDDILQTNNEFKLL</sequence>
<dbReference type="InterPro" id="IPR036460">
    <property type="entry name" value="Cu_amine_oxidase_C_sf"/>
</dbReference>
<keyword evidence="15" id="KW-1185">Reference proteome</keyword>
<keyword evidence="4 8" id="KW-0560">Oxidoreductase</keyword>
<evidence type="ECO:0000259" key="11">
    <source>
        <dbReference type="Pfam" id="PF01179"/>
    </source>
</evidence>
<dbReference type="SUPFAM" id="SSF49998">
    <property type="entry name" value="Amine oxidase catalytic domain"/>
    <property type="match status" value="1"/>
</dbReference>
<keyword evidence="3 6" id="KW-0801">TPQ</keyword>
<evidence type="ECO:0000256" key="1">
    <source>
        <dbReference type="ARBA" id="ARBA00007983"/>
    </source>
</evidence>
<dbReference type="Pfam" id="PF09248">
    <property type="entry name" value="DUF1965"/>
    <property type="match status" value="1"/>
</dbReference>
<dbReference type="GO" id="GO:0048038">
    <property type="term" value="F:quinone binding"/>
    <property type="evidence" value="ECO:0007669"/>
    <property type="project" value="InterPro"/>
</dbReference>
<evidence type="ECO:0000256" key="6">
    <source>
        <dbReference type="PIRSR" id="PIRSR600269-50"/>
    </source>
</evidence>
<keyword evidence="10" id="KW-0472">Membrane</keyword>
<evidence type="ECO:0000256" key="4">
    <source>
        <dbReference type="ARBA" id="ARBA00023002"/>
    </source>
</evidence>
<evidence type="ECO:0000256" key="10">
    <source>
        <dbReference type="SAM" id="Phobius"/>
    </source>
</evidence>
<feature type="domain" description="DUF1965" evidence="13">
    <location>
        <begin position="289"/>
        <end position="333"/>
    </location>
</feature>
<dbReference type="InterPro" id="IPR016182">
    <property type="entry name" value="Cu_amine_oxidase_N-reg"/>
</dbReference>
<dbReference type="PRINTS" id="PR00766">
    <property type="entry name" value="CUDAOXIDASE"/>
</dbReference>
<dbReference type="InterPro" id="IPR000269">
    <property type="entry name" value="Cu_amine_oxidase"/>
</dbReference>
<dbReference type="InterPro" id="IPR049947">
    <property type="entry name" value="Cu_Am_Ox_Cu-bd"/>
</dbReference>
<evidence type="ECO:0000256" key="7">
    <source>
        <dbReference type="PIRSR" id="PIRSR600269-51"/>
    </source>
</evidence>
<dbReference type="InterPro" id="IPR015328">
    <property type="entry name" value="DUF1965"/>
</dbReference>
<organism evidence="14 15">
    <name type="scientific">Littorina saxatilis</name>
    <dbReference type="NCBI Taxonomy" id="31220"/>
    <lineage>
        <taxon>Eukaryota</taxon>
        <taxon>Metazoa</taxon>
        <taxon>Spiralia</taxon>
        <taxon>Lophotrochozoa</taxon>
        <taxon>Mollusca</taxon>
        <taxon>Gastropoda</taxon>
        <taxon>Caenogastropoda</taxon>
        <taxon>Littorinimorpha</taxon>
        <taxon>Littorinoidea</taxon>
        <taxon>Littorinidae</taxon>
        <taxon>Littorina</taxon>
    </lineage>
</organism>
<feature type="region of interest" description="Disordered" evidence="9">
    <location>
        <begin position="82"/>
        <end position="106"/>
    </location>
</feature>
<comment type="cofactor">
    <cofactor evidence="8">
        <name>Cu cation</name>
        <dbReference type="ChEBI" id="CHEBI:23378"/>
    </cofactor>
    <text evidence="8">Contains 1 topaquinone per subunit.</text>
</comment>
<dbReference type="FunFam" id="3.10.450.40:FF:000007">
    <property type="entry name" value="Amine oxidase"/>
    <property type="match status" value="1"/>
</dbReference>
<feature type="region of interest" description="Disordered" evidence="9">
    <location>
        <begin position="353"/>
        <end position="375"/>
    </location>
</feature>
<feature type="transmembrane region" description="Helical" evidence="10">
    <location>
        <begin position="50"/>
        <end position="72"/>
    </location>
</feature>
<dbReference type="Gene3D" id="2.70.98.20">
    <property type="entry name" value="Copper amine oxidase, catalytic domain"/>
    <property type="match status" value="1"/>
</dbReference>
<dbReference type="GO" id="GO:0009308">
    <property type="term" value="P:amine metabolic process"/>
    <property type="evidence" value="ECO:0007669"/>
    <property type="project" value="UniProtKB-UniRule"/>
</dbReference>
<feature type="region of interest" description="Disordered" evidence="9">
    <location>
        <begin position="13"/>
        <end position="32"/>
    </location>
</feature>
<dbReference type="GO" id="GO:0008131">
    <property type="term" value="F:primary methylamine oxidase activity"/>
    <property type="evidence" value="ECO:0007669"/>
    <property type="project" value="InterPro"/>
</dbReference>
<evidence type="ECO:0000256" key="9">
    <source>
        <dbReference type="SAM" id="MobiDB-lite"/>
    </source>
</evidence>
<evidence type="ECO:0000256" key="5">
    <source>
        <dbReference type="ARBA" id="ARBA00023008"/>
    </source>
</evidence>
<dbReference type="PANTHER" id="PTHR10638:SF20">
    <property type="entry name" value="AMINE OXIDASE"/>
    <property type="match status" value="1"/>
</dbReference>
<name>A0AAN9AMR8_9CAEN</name>
<comment type="similarity">
    <text evidence="1 8">Belongs to the copper/topaquinone oxidase family.</text>
</comment>
<dbReference type="AlphaFoldDB" id="A0AAN9AMR8"/>
<comment type="caution">
    <text evidence="14">The sequence shown here is derived from an EMBL/GenBank/DDBJ whole genome shotgun (WGS) entry which is preliminary data.</text>
</comment>
<dbReference type="InterPro" id="IPR015798">
    <property type="entry name" value="Cu_amine_oxidase_C"/>
</dbReference>
<reference evidence="14 15" key="1">
    <citation type="submission" date="2024-02" db="EMBL/GenBank/DDBJ databases">
        <title>Chromosome-scale genome assembly of the rough periwinkle Littorina saxatilis.</title>
        <authorList>
            <person name="De Jode A."/>
            <person name="Faria R."/>
            <person name="Formenti G."/>
            <person name="Sims Y."/>
            <person name="Smith T.P."/>
            <person name="Tracey A."/>
            <person name="Wood J.M.D."/>
            <person name="Zagrodzka Z.B."/>
            <person name="Johannesson K."/>
            <person name="Butlin R.K."/>
            <person name="Leder E.H."/>
        </authorList>
    </citation>
    <scope>NUCLEOTIDE SEQUENCE [LARGE SCALE GENOMIC DNA]</scope>
    <source>
        <strain evidence="14">Snail1</strain>
        <tissue evidence="14">Muscle</tissue>
    </source>
</reference>
<feature type="active site" description="Proton acceptor" evidence="6">
    <location>
        <position position="443"/>
    </location>
</feature>
<keyword evidence="10" id="KW-1133">Transmembrane helix</keyword>
<dbReference type="InterPro" id="IPR049948">
    <property type="entry name" value="Cu_Am_ox_TPQ-bd"/>
</dbReference>
<keyword evidence="10" id="KW-0812">Transmembrane</keyword>
<evidence type="ECO:0000259" key="12">
    <source>
        <dbReference type="Pfam" id="PF02727"/>
    </source>
</evidence>
<evidence type="ECO:0000256" key="3">
    <source>
        <dbReference type="ARBA" id="ARBA00022772"/>
    </source>
</evidence>
<dbReference type="Pfam" id="PF01179">
    <property type="entry name" value="Cu_amine_oxid"/>
    <property type="match status" value="1"/>
</dbReference>
<dbReference type="SUPFAM" id="SSF54416">
    <property type="entry name" value="Amine oxidase N-terminal region"/>
    <property type="match status" value="2"/>
</dbReference>
<keyword evidence="5 8" id="KW-0186">Copper</keyword>
<dbReference type="GO" id="GO:0005886">
    <property type="term" value="C:plasma membrane"/>
    <property type="evidence" value="ECO:0007669"/>
    <property type="project" value="TreeGrafter"/>
</dbReference>
<proteinExistence type="inferred from homology"/>
<dbReference type="GO" id="GO:0005507">
    <property type="term" value="F:copper ion binding"/>
    <property type="evidence" value="ECO:0007669"/>
    <property type="project" value="InterPro"/>
</dbReference>